<dbReference type="AlphaFoldDB" id="A0A0F9SHT3"/>
<accession>A0A0F9SHT3</accession>
<organism evidence="1">
    <name type="scientific">marine sediment metagenome</name>
    <dbReference type="NCBI Taxonomy" id="412755"/>
    <lineage>
        <taxon>unclassified sequences</taxon>
        <taxon>metagenomes</taxon>
        <taxon>ecological metagenomes</taxon>
    </lineage>
</organism>
<proteinExistence type="predicted"/>
<evidence type="ECO:0000313" key="1">
    <source>
        <dbReference type="EMBL" id="KKN28903.1"/>
    </source>
</evidence>
<sequence>MSKKKRSTKRQTIIATEVMEQQEHRKLKKALQLLKRLPKDFRDMSPGSPDWEAFADISGRRVEMTEWSRGPVIYFGELNKLEKMVLGDPNPLHQVIGRSSLGNTFTKLNWIEIINLAERIIASWIYLPNEEGTVIDALNLLLSRFDYKVRIKRQIKSEMSGKAIGTTY</sequence>
<comment type="caution">
    <text evidence="1">The sequence shown here is derived from an EMBL/GenBank/DDBJ whole genome shotgun (WGS) entry which is preliminary data.</text>
</comment>
<protein>
    <submittedName>
        <fullName evidence="1">Uncharacterized protein</fullName>
    </submittedName>
</protein>
<gene>
    <name evidence="1" type="ORF">LCGC14_0849560</name>
</gene>
<name>A0A0F9SHT3_9ZZZZ</name>
<dbReference type="EMBL" id="LAZR01002526">
    <property type="protein sequence ID" value="KKN28903.1"/>
    <property type="molecule type" value="Genomic_DNA"/>
</dbReference>
<reference evidence="1" key="1">
    <citation type="journal article" date="2015" name="Nature">
        <title>Complex archaea that bridge the gap between prokaryotes and eukaryotes.</title>
        <authorList>
            <person name="Spang A."/>
            <person name="Saw J.H."/>
            <person name="Jorgensen S.L."/>
            <person name="Zaremba-Niedzwiedzka K."/>
            <person name="Martijn J."/>
            <person name="Lind A.E."/>
            <person name="van Eijk R."/>
            <person name="Schleper C."/>
            <person name="Guy L."/>
            <person name="Ettema T.J."/>
        </authorList>
    </citation>
    <scope>NUCLEOTIDE SEQUENCE</scope>
</reference>